<feature type="compositionally biased region" description="Polar residues" evidence="1">
    <location>
        <begin position="31"/>
        <end position="54"/>
    </location>
</feature>
<feature type="compositionally biased region" description="Basic and acidic residues" evidence="1">
    <location>
        <begin position="55"/>
        <end position="72"/>
    </location>
</feature>
<dbReference type="AlphaFoldDB" id="A0A8H7AEE3"/>
<evidence type="ECO:0000256" key="1">
    <source>
        <dbReference type="SAM" id="MobiDB-lite"/>
    </source>
</evidence>
<comment type="caution">
    <text evidence="2">The sequence shown here is derived from an EMBL/GenBank/DDBJ whole genome shotgun (WGS) entry which is preliminary data.</text>
</comment>
<sequence>MPCLDYGDREGNACGCIPVYLRRRRRPQRSVPPSTGQVQHSTGTAGITGPATSHMQRDQQTHQREQIERDTIHPAAAPGGQEHPLVPQRDSTRQQTVHSWPRSTGLEYNAQSCFAIQHTTLSSCTEGTQFTPRDRALEQQTILARPRGPQHSPS</sequence>
<feature type="region of interest" description="Disordered" evidence="1">
    <location>
        <begin position="25"/>
        <end position="104"/>
    </location>
</feature>
<proteinExistence type="predicted"/>
<accession>A0A8H7AEE3</accession>
<dbReference type="EMBL" id="JAACFV010000166">
    <property type="protein sequence ID" value="KAF7503690.1"/>
    <property type="molecule type" value="Genomic_DNA"/>
</dbReference>
<feature type="compositionally biased region" description="Polar residues" evidence="1">
    <location>
        <begin position="93"/>
        <end position="102"/>
    </location>
</feature>
<evidence type="ECO:0000313" key="2">
    <source>
        <dbReference type="EMBL" id="KAF7503690.1"/>
    </source>
</evidence>
<organism evidence="2 3">
    <name type="scientific">Endocarpon pusillum</name>
    <dbReference type="NCBI Taxonomy" id="364733"/>
    <lineage>
        <taxon>Eukaryota</taxon>
        <taxon>Fungi</taxon>
        <taxon>Dikarya</taxon>
        <taxon>Ascomycota</taxon>
        <taxon>Pezizomycotina</taxon>
        <taxon>Eurotiomycetes</taxon>
        <taxon>Chaetothyriomycetidae</taxon>
        <taxon>Verrucariales</taxon>
        <taxon>Verrucariaceae</taxon>
        <taxon>Endocarpon</taxon>
    </lineage>
</organism>
<evidence type="ECO:0000313" key="3">
    <source>
        <dbReference type="Proteomes" id="UP000606974"/>
    </source>
</evidence>
<reference evidence="2" key="1">
    <citation type="submission" date="2020-02" db="EMBL/GenBank/DDBJ databases">
        <authorList>
            <person name="Palmer J.M."/>
        </authorList>
    </citation>
    <scope>NUCLEOTIDE SEQUENCE</scope>
    <source>
        <strain evidence="2">EPUS1.4</strain>
        <tissue evidence="2">Thallus</tissue>
    </source>
</reference>
<name>A0A8H7AEE3_9EURO</name>
<keyword evidence="3" id="KW-1185">Reference proteome</keyword>
<protein>
    <submittedName>
        <fullName evidence="2">Uncharacterized protein</fullName>
    </submittedName>
</protein>
<dbReference type="Proteomes" id="UP000606974">
    <property type="component" value="Unassembled WGS sequence"/>
</dbReference>
<gene>
    <name evidence="2" type="ORF">GJ744_003368</name>
</gene>